<dbReference type="Proteomes" id="UP000178999">
    <property type="component" value="Unassembled WGS sequence"/>
</dbReference>
<accession>A0A1F8CS27</accession>
<keyword evidence="1" id="KW-0812">Transmembrane</keyword>
<name>A0A1F8CS27_9BACT</name>
<feature type="transmembrane region" description="Helical" evidence="1">
    <location>
        <begin position="6"/>
        <end position="24"/>
    </location>
</feature>
<reference evidence="2 3" key="1">
    <citation type="journal article" date="2016" name="Nat. Commun.">
        <title>Thousands of microbial genomes shed light on interconnected biogeochemical processes in an aquifer system.</title>
        <authorList>
            <person name="Anantharaman K."/>
            <person name="Brown C.T."/>
            <person name="Hug L.A."/>
            <person name="Sharon I."/>
            <person name="Castelle C.J."/>
            <person name="Probst A.J."/>
            <person name="Thomas B.C."/>
            <person name="Singh A."/>
            <person name="Wilkins M.J."/>
            <person name="Karaoz U."/>
            <person name="Brodie E.L."/>
            <person name="Williams K.H."/>
            <person name="Hubbard S.S."/>
            <person name="Banfield J.F."/>
        </authorList>
    </citation>
    <scope>NUCLEOTIDE SEQUENCE [LARGE SCALE GENOMIC DNA]</scope>
</reference>
<proteinExistence type="predicted"/>
<dbReference type="AlphaFoldDB" id="A0A1F8CS27"/>
<keyword evidence="1" id="KW-0472">Membrane</keyword>
<organism evidence="2 3">
    <name type="scientific">Candidatus Woesebacteria bacterium RIFOXYB1_FULL_38_16</name>
    <dbReference type="NCBI Taxonomy" id="1802538"/>
    <lineage>
        <taxon>Bacteria</taxon>
        <taxon>Candidatus Woeseibacteriota</taxon>
    </lineage>
</organism>
<evidence type="ECO:0008006" key="4">
    <source>
        <dbReference type="Google" id="ProtNLM"/>
    </source>
</evidence>
<sequence>MNLFLIIVVVIIISGLGLFILDSADYSKRFESEREVKYQFFGAGKNFTINFTVGDEDFSITHYHNYQTHWHYDVPTYENEYIVVYYNRWLGGGIDHIEVHLWTTKKSQPLNQ</sequence>
<evidence type="ECO:0000313" key="3">
    <source>
        <dbReference type="Proteomes" id="UP000178999"/>
    </source>
</evidence>
<gene>
    <name evidence="2" type="ORF">A2382_02660</name>
</gene>
<keyword evidence="1" id="KW-1133">Transmembrane helix</keyword>
<evidence type="ECO:0000313" key="2">
    <source>
        <dbReference type="EMBL" id="OGM79114.1"/>
    </source>
</evidence>
<comment type="caution">
    <text evidence="2">The sequence shown here is derived from an EMBL/GenBank/DDBJ whole genome shotgun (WGS) entry which is preliminary data.</text>
</comment>
<dbReference type="EMBL" id="MGHY01000019">
    <property type="protein sequence ID" value="OGM79114.1"/>
    <property type="molecule type" value="Genomic_DNA"/>
</dbReference>
<protein>
    <recommendedName>
        <fullName evidence="4">DUF3139 domain-containing protein</fullName>
    </recommendedName>
</protein>
<evidence type="ECO:0000256" key="1">
    <source>
        <dbReference type="SAM" id="Phobius"/>
    </source>
</evidence>